<dbReference type="PANTHER" id="PTHR31001">
    <property type="entry name" value="UNCHARACTERIZED TRANSCRIPTIONAL REGULATORY PROTEIN"/>
    <property type="match status" value="1"/>
</dbReference>
<organism evidence="7 8">
    <name type="scientific">Schizothecium vesticola</name>
    <dbReference type="NCBI Taxonomy" id="314040"/>
    <lineage>
        <taxon>Eukaryota</taxon>
        <taxon>Fungi</taxon>
        <taxon>Dikarya</taxon>
        <taxon>Ascomycota</taxon>
        <taxon>Pezizomycotina</taxon>
        <taxon>Sordariomycetes</taxon>
        <taxon>Sordariomycetidae</taxon>
        <taxon>Sordariales</taxon>
        <taxon>Schizotheciaceae</taxon>
        <taxon>Schizothecium</taxon>
    </lineage>
</organism>
<dbReference type="CDD" id="cd12148">
    <property type="entry name" value="fungal_TF_MHR"/>
    <property type="match status" value="1"/>
</dbReference>
<dbReference type="Pfam" id="PF04082">
    <property type="entry name" value="Fungal_trans"/>
    <property type="match status" value="1"/>
</dbReference>
<evidence type="ECO:0000256" key="1">
    <source>
        <dbReference type="ARBA" id="ARBA00004123"/>
    </source>
</evidence>
<comment type="caution">
    <text evidence="7">The sequence shown here is derived from an EMBL/GenBank/DDBJ whole genome shotgun (WGS) entry which is preliminary data.</text>
</comment>
<keyword evidence="5" id="KW-0472">Membrane</keyword>
<keyword evidence="5" id="KW-0812">Transmembrane</keyword>
<feature type="domain" description="Zn(2)-C6 fungal-type" evidence="6">
    <location>
        <begin position="40"/>
        <end position="71"/>
    </location>
</feature>
<feature type="region of interest" description="Disordered" evidence="4">
    <location>
        <begin position="1"/>
        <end position="34"/>
    </location>
</feature>
<dbReference type="SMART" id="SM00906">
    <property type="entry name" value="Fungal_trans"/>
    <property type="match status" value="1"/>
</dbReference>
<keyword evidence="2" id="KW-0479">Metal-binding</keyword>
<dbReference type="Proteomes" id="UP001172155">
    <property type="component" value="Unassembled WGS sequence"/>
</dbReference>
<dbReference type="CDD" id="cd00067">
    <property type="entry name" value="GAL4"/>
    <property type="match status" value="1"/>
</dbReference>
<dbReference type="GO" id="GO:0006351">
    <property type="term" value="P:DNA-templated transcription"/>
    <property type="evidence" value="ECO:0007669"/>
    <property type="project" value="InterPro"/>
</dbReference>
<sequence length="692" mass="76646">MSSPPPSSEPGTESPGQRHPPTADAAGAPKPTKRNRVLLSCAACRVSKLKCDRTQPCSQCLKKGRASSCAYAPKPARPAAPPRSMTARLKRLEAMVRGMMDGDGDGDGEREQQQQLLSEGAAAGSPREETHARVVLGGRATMTYVGATHFMAMLDDIEDLKSFFEDDDDGDGMEDGPADSSPVPSDTDMLLLLGSSPMSKREMLSVLPPRPDVDRLIRRYFGASSPTQIVVHQPTFMRQYNDFWQDPWHVPMEWLALLLMIVSQGIVFAIYAAPDEIECIHGTSQPDKYRRLRAAAGWALVASKYTSPSHTKMQAYLLYVATEFMTNRTSSANCYVLSSVAIRLMLQMGLHRDPSKLPNISPFDGEMRRRLWHLAAQIELLTSFHMGLPSMLNGLEADVNPVSNLGDEDIYPGMSALPPSKPDSEQTQMTYARWKSQICAIFGQIAAQTNSITVPAYSEVMRLDALLEAKWKQVPAFMKVKSMEESMSDPPAIIHQRFGLASLYQKSRCILHRRYITEAIPKKEHAYSRRVCLEGAEEMLRYQDAIHLATLPGGVLRQHGWFLAALATYDFLIAAMIVYVLYQSETYPDAETLGERKETGATSPPSKEDLVEMLRRSHRIWLIVTLDNSAAKKAADILETMLTKIEQSKKAGEEDSIPTWQKQMAISNAEPLSGSPLIGESCPLVVCCCEVV</sequence>
<dbReference type="PANTHER" id="PTHR31001:SF49">
    <property type="entry name" value="ZN(II)2CYS6 TRANSCRIPTION FACTOR (EUROFUNG)"/>
    <property type="match status" value="1"/>
</dbReference>
<dbReference type="PROSITE" id="PS00463">
    <property type="entry name" value="ZN2_CY6_FUNGAL_1"/>
    <property type="match status" value="1"/>
</dbReference>
<dbReference type="InterPro" id="IPR050613">
    <property type="entry name" value="Sec_Metabolite_Reg"/>
</dbReference>
<name>A0AA40F6C8_9PEZI</name>
<reference evidence="7" key="1">
    <citation type="submission" date="2023-06" db="EMBL/GenBank/DDBJ databases">
        <title>Genome-scale phylogeny and comparative genomics of the fungal order Sordariales.</title>
        <authorList>
            <consortium name="Lawrence Berkeley National Laboratory"/>
            <person name="Hensen N."/>
            <person name="Bonometti L."/>
            <person name="Westerberg I."/>
            <person name="Brannstrom I.O."/>
            <person name="Guillou S."/>
            <person name="Cros-Aarteil S."/>
            <person name="Calhoun S."/>
            <person name="Haridas S."/>
            <person name="Kuo A."/>
            <person name="Mondo S."/>
            <person name="Pangilinan J."/>
            <person name="Riley R."/>
            <person name="LaButti K."/>
            <person name="Andreopoulos B."/>
            <person name="Lipzen A."/>
            <person name="Chen C."/>
            <person name="Yanf M."/>
            <person name="Daum C."/>
            <person name="Ng V."/>
            <person name="Clum A."/>
            <person name="Steindorff A."/>
            <person name="Ohm R."/>
            <person name="Martin F."/>
            <person name="Silar P."/>
            <person name="Natvig D."/>
            <person name="Lalanne C."/>
            <person name="Gautier V."/>
            <person name="Ament-velasquez S.L."/>
            <person name="Kruys A."/>
            <person name="Hutchinson M.I."/>
            <person name="Powell A.J."/>
            <person name="Barry K."/>
            <person name="Miller A.N."/>
            <person name="Grigoriev I.V."/>
            <person name="Debuchy R."/>
            <person name="Gladieux P."/>
            <person name="Thoren M.H."/>
            <person name="Johannesson H."/>
        </authorList>
    </citation>
    <scope>NUCLEOTIDE SEQUENCE</scope>
    <source>
        <strain evidence="7">SMH3187-1</strain>
    </source>
</reference>
<dbReference type="GO" id="GO:0008270">
    <property type="term" value="F:zinc ion binding"/>
    <property type="evidence" value="ECO:0007669"/>
    <property type="project" value="InterPro"/>
</dbReference>
<feature type="transmembrane region" description="Helical" evidence="5">
    <location>
        <begin position="561"/>
        <end position="582"/>
    </location>
</feature>
<accession>A0AA40F6C8</accession>
<dbReference type="InterPro" id="IPR001138">
    <property type="entry name" value="Zn2Cys6_DnaBD"/>
</dbReference>
<evidence type="ECO:0000256" key="3">
    <source>
        <dbReference type="ARBA" id="ARBA00023242"/>
    </source>
</evidence>
<evidence type="ECO:0000256" key="2">
    <source>
        <dbReference type="ARBA" id="ARBA00022723"/>
    </source>
</evidence>
<dbReference type="Gene3D" id="4.10.240.10">
    <property type="entry name" value="Zn(2)-C6 fungal-type DNA-binding domain"/>
    <property type="match status" value="1"/>
</dbReference>
<keyword evidence="3" id="KW-0539">Nucleus</keyword>
<dbReference type="GO" id="GO:0005634">
    <property type="term" value="C:nucleus"/>
    <property type="evidence" value="ECO:0007669"/>
    <property type="project" value="UniProtKB-SubCell"/>
</dbReference>
<evidence type="ECO:0000313" key="7">
    <source>
        <dbReference type="EMBL" id="KAK0752018.1"/>
    </source>
</evidence>
<dbReference type="EMBL" id="JAUKUD010000002">
    <property type="protein sequence ID" value="KAK0752018.1"/>
    <property type="molecule type" value="Genomic_DNA"/>
</dbReference>
<dbReference type="GO" id="GO:0000981">
    <property type="term" value="F:DNA-binding transcription factor activity, RNA polymerase II-specific"/>
    <property type="evidence" value="ECO:0007669"/>
    <property type="project" value="InterPro"/>
</dbReference>
<evidence type="ECO:0000259" key="6">
    <source>
        <dbReference type="PROSITE" id="PS50048"/>
    </source>
</evidence>
<dbReference type="PROSITE" id="PS50048">
    <property type="entry name" value="ZN2_CY6_FUNGAL_2"/>
    <property type="match status" value="1"/>
</dbReference>
<dbReference type="InterPro" id="IPR007219">
    <property type="entry name" value="XnlR_reg_dom"/>
</dbReference>
<evidence type="ECO:0000256" key="4">
    <source>
        <dbReference type="SAM" id="MobiDB-lite"/>
    </source>
</evidence>
<dbReference type="SMART" id="SM00066">
    <property type="entry name" value="GAL4"/>
    <property type="match status" value="1"/>
</dbReference>
<dbReference type="GO" id="GO:0003677">
    <property type="term" value="F:DNA binding"/>
    <property type="evidence" value="ECO:0007669"/>
    <property type="project" value="InterPro"/>
</dbReference>
<evidence type="ECO:0000256" key="5">
    <source>
        <dbReference type="SAM" id="Phobius"/>
    </source>
</evidence>
<dbReference type="Pfam" id="PF00172">
    <property type="entry name" value="Zn_clus"/>
    <property type="match status" value="1"/>
</dbReference>
<evidence type="ECO:0000313" key="8">
    <source>
        <dbReference type="Proteomes" id="UP001172155"/>
    </source>
</evidence>
<dbReference type="SUPFAM" id="SSF57701">
    <property type="entry name" value="Zn2/Cys6 DNA-binding domain"/>
    <property type="match status" value="1"/>
</dbReference>
<feature type="region of interest" description="Disordered" evidence="4">
    <location>
        <begin position="163"/>
        <end position="185"/>
    </location>
</feature>
<feature type="compositionally biased region" description="Acidic residues" evidence="4">
    <location>
        <begin position="165"/>
        <end position="177"/>
    </location>
</feature>
<protein>
    <recommendedName>
        <fullName evidence="6">Zn(2)-C6 fungal-type domain-containing protein</fullName>
    </recommendedName>
</protein>
<comment type="subcellular location">
    <subcellularLocation>
        <location evidence="1">Nucleus</location>
    </subcellularLocation>
</comment>
<dbReference type="InterPro" id="IPR036864">
    <property type="entry name" value="Zn2-C6_fun-type_DNA-bd_sf"/>
</dbReference>
<keyword evidence="8" id="KW-1185">Reference proteome</keyword>
<gene>
    <name evidence="7" type="ORF">B0T18DRAFT_320084</name>
</gene>
<keyword evidence="5" id="KW-1133">Transmembrane helix</keyword>
<proteinExistence type="predicted"/>
<dbReference type="AlphaFoldDB" id="A0AA40F6C8"/>
<feature type="region of interest" description="Disordered" evidence="4">
    <location>
        <begin position="99"/>
        <end position="130"/>
    </location>
</feature>